<dbReference type="PANTHER" id="PTHR32125:SF4">
    <property type="entry name" value="2-C-METHYL-D-ERYTHRITOL 4-PHOSPHATE CYTIDYLYLTRANSFERASE, CHLOROPLASTIC"/>
    <property type="match status" value="1"/>
</dbReference>
<dbReference type="GO" id="GO:0050518">
    <property type="term" value="F:2-C-methyl-D-erythritol 4-phosphate cytidylyltransferase activity"/>
    <property type="evidence" value="ECO:0007669"/>
    <property type="project" value="UniProtKB-UniRule"/>
</dbReference>
<evidence type="ECO:0000256" key="1">
    <source>
        <dbReference type="ARBA" id="ARBA00001282"/>
    </source>
</evidence>
<dbReference type="Pfam" id="PF01128">
    <property type="entry name" value="IspD"/>
    <property type="match status" value="1"/>
</dbReference>
<keyword evidence="5 7" id="KW-0548">Nucleotidyltransferase</keyword>
<dbReference type="EMBL" id="CCCS020000046">
    <property type="protein sequence ID" value="CDQ11081.1"/>
    <property type="molecule type" value="Genomic_DNA"/>
</dbReference>
<feature type="site" description="Transition state stabilizer" evidence="7">
    <location>
        <position position="16"/>
    </location>
</feature>
<keyword evidence="10" id="KW-1185">Reference proteome</keyword>
<evidence type="ECO:0000256" key="2">
    <source>
        <dbReference type="ARBA" id="ARBA00004787"/>
    </source>
</evidence>
<dbReference type="EC" id="2.7.7.60" evidence="7"/>
<evidence type="ECO:0000313" key="10">
    <source>
        <dbReference type="Proteomes" id="UP000193925"/>
    </source>
</evidence>
<dbReference type="NCBIfam" id="TIGR00453">
    <property type="entry name" value="ispD"/>
    <property type="match status" value="1"/>
</dbReference>
<keyword evidence="4 7" id="KW-0808">Transferase</keyword>
<keyword evidence="6 7" id="KW-0414">Isoprene biosynthesis</keyword>
<accession>A0A060US07</accession>
<evidence type="ECO:0000256" key="3">
    <source>
        <dbReference type="ARBA" id="ARBA00009789"/>
    </source>
</evidence>
<feature type="site" description="Transition state stabilizer" evidence="7">
    <location>
        <position position="23"/>
    </location>
</feature>
<dbReference type="Proteomes" id="UP000193925">
    <property type="component" value="Chromosome AFERRI"/>
</dbReference>
<dbReference type="PANTHER" id="PTHR32125">
    <property type="entry name" value="2-C-METHYL-D-ERYTHRITOL 4-PHOSPHATE CYTIDYLYLTRANSFERASE, CHLOROPLASTIC"/>
    <property type="match status" value="1"/>
</dbReference>
<reference evidence="9 10" key="3">
    <citation type="submission" date="2017-03" db="EMBL/GenBank/DDBJ databases">
        <authorList>
            <person name="Regsiter A."/>
            <person name="William W."/>
        </authorList>
    </citation>
    <scope>NUCLEOTIDE SEQUENCE [LARGE SCALE GENOMIC DNA]</scope>
    <source>
        <strain evidence="9">PRJEB5721</strain>
    </source>
</reference>
<dbReference type="InterPro" id="IPR050088">
    <property type="entry name" value="IspD/TarI_cytidylyltransf_bact"/>
</dbReference>
<comment type="catalytic activity">
    <reaction evidence="1 7">
        <text>2-C-methyl-D-erythritol 4-phosphate + CTP + H(+) = 4-CDP-2-C-methyl-D-erythritol + diphosphate</text>
        <dbReference type="Rhea" id="RHEA:13429"/>
        <dbReference type="ChEBI" id="CHEBI:15378"/>
        <dbReference type="ChEBI" id="CHEBI:33019"/>
        <dbReference type="ChEBI" id="CHEBI:37563"/>
        <dbReference type="ChEBI" id="CHEBI:57823"/>
        <dbReference type="ChEBI" id="CHEBI:58262"/>
        <dbReference type="EC" id="2.7.7.60"/>
    </reaction>
</comment>
<evidence type="ECO:0000256" key="5">
    <source>
        <dbReference type="ARBA" id="ARBA00022695"/>
    </source>
</evidence>
<feature type="site" description="Positions MEP for the nucleophilic attack" evidence="7">
    <location>
        <position position="216"/>
    </location>
</feature>
<evidence type="ECO:0000256" key="6">
    <source>
        <dbReference type="ARBA" id="ARBA00023229"/>
    </source>
</evidence>
<dbReference type="InterPro" id="IPR001228">
    <property type="entry name" value="IspD"/>
</dbReference>
<dbReference type="RefSeq" id="WP_035193956.1">
    <property type="nucleotide sequence ID" value="NZ_CCCS020000046.1"/>
</dbReference>
<dbReference type="EMBL" id="LT841305">
    <property type="protein sequence ID" value="SMH65832.1"/>
    <property type="molecule type" value="Genomic_DNA"/>
</dbReference>
<proteinExistence type="inferred from homology"/>
<evidence type="ECO:0000256" key="4">
    <source>
        <dbReference type="ARBA" id="ARBA00022679"/>
    </source>
</evidence>
<protein>
    <recommendedName>
        <fullName evidence="7">2-C-methyl-D-erythritol 4-phosphate cytidylyltransferase</fullName>
        <ecNumber evidence="7">2.7.7.60</ecNumber>
    </recommendedName>
    <alternativeName>
        <fullName evidence="7">4-diphosphocytidyl-2C-methyl-D-erythritol synthase</fullName>
    </alternativeName>
    <alternativeName>
        <fullName evidence="7">MEP cytidylyltransferase</fullName>
        <shortName evidence="7">MCT</shortName>
    </alternativeName>
</protein>
<evidence type="ECO:0000313" key="9">
    <source>
        <dbReference type="EMBL" id="SMH65832.1"/>
    </source>
</evidence>
<comment type="similarity">
    <text evidence="3 7">Belongs to the IspD/TarI cytidylyltransferase family. IspD subfamily.</text>
</comment>
<sequence length="237" mass="25563">MERVWVVIPAGGRGQRFGAAQAKQYVLLRGCPVIAHSLAAFLREPRVAGIQLVLPGEDIATEAWRELLGPMQEPFLSPVAGGAQRADSVRLGLQALLRQGAAVSDWVLVHDAARPCLRREDLLLLLDSLAHSPQGALLAVPVADTLKRAENAHSVGTVDREELWRALTPQAFPLGALLAALEAAREQNLQITDEASAMEWQGWRPCLIHGHGDNIKVTLQDDLVLAAAVLAARDEEG</sequence>
<gene>
    <name evidence="7 9" type="primary">ispD</name>
    <name evidence="9" type="ORF">AFERRI_20621</name>
    <name evidence="8" type="ORF">AFERRI_500012</name>
</gene>
<dbReference type="FunFam" id="3.90.550.10:FF:000003">
    <property type="entry name" value="2-C-methyl-D-erythritol 4-phosphate cytidylyltransferase"/>
    <property type="match status" value="1"/>
</dbReference>
<dbReference type="Gene3D" id="3.90.550.10">
    <property type="entry name" value="Spore Coat Polysaccharide Biosynthesis Protein SpsA, Chain A"/>
    <property type="match status" value="1"/>
</dbReference>
<reference evidence="8" key="2">
    <citation type="submission" date="2014-07" db="EMBL/GenBank/DDBJ databases">
        <title>Initial genome analysis of the psychrotolerant acidophile Acidithiobacillus ferrivorans CF27: insights into iron and sulfur oxidation pathways and into biofilm formation.</title>
        <authorList>
            <person name="Talla E."/>
            <person name="Hedrich S."/>
            <person name="Mangenot S."/>
            <person name="Ji B."/>
            <person name="Johnson D.B."/>
            <person name="Barbe V."/>
            <person name="Bonnefoy V."/>
        </authorList>
    </citation>
    <scope>NUCLEOTIDE SEQUENCE [LARGE SCALE GENOMIC DNA]</scope>
    <source>
        <strain evidence="8">CF27</strain>
    </source>
</reference>
<dbReference type="SUPFAM" id="SSF53448">
    <property type="entry name" value="Nucleotide-diphospho-sugar transferases"/>
    <property type="match status" value="1"/>
</dbReference>
<evidence type="ECO:0000313" key="8">
    <source>
        <dbReference type="EMBL" id="CDQ11081.1"/>
    </source>
</evidence>
<dbReference type="InterPro" id="IPR018294">
    <property type="entry name" value="ISPD_synthase_CS"/>
</dbReference>
<evidence type="ECO:0000256" key="7">
    <source>
        <dbReference type="HAMAP-Rule" id="MF_00108"/>
    </source>
</evidence>
<dbReference type="UniPathway" id="UPA00056">
    <property type="reaction ID" value="UER00093"/>
</dbReference>
<dbReference type="HAMAP" id="MF_00108">
    <property type="entry name" value="IspD"/>
    <property type="match status" value="1"/>
</dbReference>
<name>A0A060US07_9PROT</name>
<dbReference type="AlphaFoldDB" id="A0A060US07"/>
<comment type="function">
    <text evidence="7">Catalyzes the formation of 4-diphosphocytidyl-2-C-methyl-D-erythritol from CTP and 2-C-methyl-D-erythritol 4-phosphate (MEP).</text>
</comment>
<dbReference type="CDD" id="cd02516">
    <property type="entry name" value="CDP-ME_synthetase"/>
    <property type="match status" value="1"/>
</dbReference>
<dbReference type="InterPro" id="IPR034683">
    <property type="entry name" value="IspD/TarI"/>
</dbReference>
<organism evidence="8">
    <name type="scientific">Acidithiobacillus ferrivorans</name>
    <dbReference type="NCBI Taxonomy" id="160808"/>
    <lineage>
        <taxon>Bacteria</taxon>
        <taxon>Pseudomonadati</taxon>
        <taxon>Pseudomonadota</taxon>
        <taxon>Acidithiobacillia</taxon>
        <taxon>Acidithiobacillales</taxon>
        <taxon>Acidithiobacillaceae</taxon>
        <taxon>Acidithiobacillus</taxon>
    </lineage>
</organism>
<reference evidence="8" key="1">
    <citation type="submission" date="2014-03" db="EMBL/GenBank/DDBJ databases">
        <authorList>
            <person name="Genoscope - CEA"/>
        </authorList>
    </citation>
    <scope>NUCLEOTIDE SEQUENCE [LARGE SCALE GENOMIC DNA]</scope>
    <source>
        <strain evidence="8">CF27</strain>
    </source>
</reference>
<comment type="pathway">
    <text evidence="2 7">Isoprenoid biosynthesis; isopentenyl diphosphate biosynthesis via DXP pathway; isopentenyl diphosphate from 1-deoxy-D-xylulose 5-phosphate: step 2/6.</text>
</comment>
<feature type="site" description="Positions MEP for the nucleophilic attack" evidence="7">
    <location>
        <position position="160"/>
    </location>
</feature>
<dbReference type="InterPro" id="IPR029044">
    <property type="entry name" value="Nucleotide-diphossugar_trans"/>
</dbReference>
<dbReference type="PROSITE" id="PS01295">
    <property type="entry name" value="ISPD"/>
    <property type="match status" value="1"/>
</dbReference>
<dbReference type="GO" id="GO:0019288">
    <property type="term" value="P:isopentenyl diphosphate biosynthetic process, methylerythritol 4-phosphate pathway"/>
    <property type="evidence" value="ECO:0007669"/>
    <property type="project" value="UniProtKB-UniRule"/>
</dbReference>